<proteinExistence type="predicted"/>
<dbReference type="AlphaFoldDB" id="A0A0F9EYU7"/>
<dbReference type="Pfam" id="PF18731">
    <property type="entry name" value="HEPN_Swt1"/>
    <property type="match status" value="1"/>
</dbReference>
<gene>
    <name evidence="2" type="ORF">LCGC14_2095480</name>
</gene>
<dbReference type="EMBL" id="LAZR01025611">
    <property type="protein sequence ID" value="KKL71381.1"/>
    <property type="molecule type" value="Genomic_DNA"/>
</dbReference>
<organism evidence="2">
    <name type="scientific">marine sediment metagenome</name>
    <dbReference type="NCBI Taxonomy" id="412755"/>
    <lineage>
        <taxon>unclassified sequences</taxon>
        <taxon>metagenomes</taxon>
        <taxon>ecological metagenomes</taxon>
    </lineage>
</organism>
<evidence type="ECO:0000259" key="1">
    <source>
        <dbReference type="Pfam" id="PF18731"/>
    </source>
</evidence>
<dbReference type="InterPro" id="IPR041650">
    <property type="entry name" value="HEPN_Swt1"/>
</dbReference>
<reference evidence="2" key="1">
    <citation type="journal article" date="2015" name="Nature">
        <title>Complex archaea that bridge the gap between prokaryotes and eukaryotes.</title>
        <authorList>
            <person name="Spang A."/>
            <person name="Saw J.H."/>
            <person name="Jorgensen S.L."/>
            <person name="Zaremba-Niedzwiedzka K."/>
            <person name="Martijn J."/>
            <person name="Lind A.E."/>
            <person name="van Eijk R."/>
            <person name="Schleper C."/>
            <person name="Guy L."/>
            <person name="Ettema T.J."/>
        </authorList>
    </citation>
    <scope>NUCLEOTIDE SEQUENCE</scope>
</reference>
<evidence type="ECO:0000313" key="2">
    <source>
        <dbReference type="EMBL" id="KKL71381.1"/>
    </source>
</evidence>
<feature type="domain" description="Swt1-like HEPN" evidence="1">
    <location>
        <begin position="69"/>
        <end position="192"/>
    </location>
</feature>
<sequence length="193" mass="21823">MTHSDDIYAFVLKGDVAQGAVNRDLARSDGKPVDAEKRITDAMPQDLLDDNNLLSASKMGIVYTTIAAFENSARKFIQDRLIEEYGADWWEKKVPSKIRTNADKRRTDEANHRYHGSRGSSMIYYTQMGDLAAILGANETAFSDYIPSTEWARQLFKAVERSRNVIMHSGELSMDDIQRVGMNIRDWLQQVGG</sequence>
<comment type="caution">
    <text evidence="2">The sequence shown here is derived from an EMBL/GenBank/DDBJ whole genome shotgun (WGS) entry which is preliminary data.</text>
</comment>
<name>A0A0F9EYU7_9ZZZZ</name>
<accession>A0A0F9EYU7</accession>
<protein>
    <recommendedName>
        <fullName evidence="1">Swt1-like HEPN domain-containing protein</fullName>
    </recommendedName>
</protein>